<dbReference type="PROSITE" id="PS51186">
    <property type="entry name" value="GNAT"/>
    <property type="match status" value="1"/>
</dbReference>
<dbReference type="Pfam" id="PF00583">
    <property type="entry name" value="Acetyltransf_1"/>
    <property type="match status" value="1"/>
</dbReference>
<evidence type="ECO:0000259" key="1">
    <source>
        <dbReference type="PROSITE" id="PS51186"/>
    </source>
</evidence>
<dbReference type="InterPro" id="IPR016181">
    <property type="entry name" value="Acyl_CoA_acyltransferase"/>
</dbReference>
<dbReference type="Proteomes" id="UP000432015">
    <property type="component" value="Unassembled WGS sequence"/>
</dbReference>
<dbReference type="InterPro" id="IPR030476">
    <property type="entry name" value="Pentaxin_CS"/>
</dbReference>
<reference evidence="2 3" key="1">
    <citation type="submission" date="2019-11" db="EMBL/GenBank/DDBJ databases">
        <authorList>
            <person name="Cao P."/>
        </authorList>
    </citation>
    <scope>NUCLEOTIDE SEQUENCE [LARGE SCALE GENOMIC DNA]</scope>
    <source>
        <strain evidence="2 3">NEAU-AAG5</strain>
    </source>
</reference>
<name>A0A7K1L4N6_9ACTN</name>
<evidence type="ECO:0000313" key="3">
    <source>
        <dbReference type="Proteomes" id="UP000432015"/>
    </source>
</evidence>
<dbReference type="PROSITE" id="PS00289">
    <property type="entry name" value="PTX_1"/>
    <property type="match status" value="1"/>
</dbReference>
<evidence type="ECO:0000313" key="2">
    <source>
        <dbReference type="EMBL" id="MUN39359.1"/>
    </source>
</evidence>
<feature type="domain" description="N-acetyltransferase" evidence="1">
    <location>
        <begin position="1"/>
        <end position="80"/>
    </location>
</feature>
<protein>
    <recommendedName>
        <fullName evidence="1">N-acetyltransferase domain-containing protein</fullName>
    </recommendedName>
</protein>
<dbReference type="InterPro" id="IPR000182">
    <property type="entry name" value="GNAT_dom"/>
</dbReference>
<dbReference type="EMBL" id="WOFH01000008">
    <property type="protein sequence ID" value="MUN39359.1"/>
    <property type="molecule type" value="Genomic_DNA"/>
</dbReference>
<proteinExistence type="predicted"/>
<accession>A0A7K1L4N6</accession>
<organism evidence="2 3">
    <name type="scientific">Actinomadura litoris</name>
    <dbReference type="NCBI Taxonomy" id="2678616"/>
    <lineage>
        <taxon>Bacteria</taxon>
        <taxon>Bacillati</taxon>
        <taxon>Actinomycetota</taxon>
        <taxon>Actinomycetes</taxon>
        <taxon>Streptosporangiales</taxon>
        <taxon>Thermomonosporaceae</taxon>
        <taxon>Actinomadura</taxon>
    </lineage>
</organism>
<keyword evidence="3" id="KW-1185">Reference proteome</keyword>
<sequence length="90" mass="10482">MRPESRRRGLALRGINALTRWTHNELGISRIWLEADPDNSPSLSPADRAGYQNEERMPHHCRTWTTSDPDDSIWHDCMIWAHTASALWRC</sequence>
<dbReference type="Gene3D" id="3.40.630.30">
    <property type="match status" value="1"/>
</dbReference>
<gene>
    <name evidence="2" type="ORF">GNZ18_22545</name>
</gene>
<dbReference type="RefSeq" id="WP_156218545.1">
    <property type="nucleotide sequence ID" value="NZ_WOFH01000008.1"/>
</dbReference>
<dbReference type="AlphaFoldDB" id="A0A7K1L4N6"/>
<dbReference type="GO" id="GO:0016747">
    <property type="term" value="F:acyltransferase activity, transferring groups other than amino-acyl groups"/>
    <property type="evidence" value="ECO:0007669"/>
    <property type="project" value="InterPro"/>
</dbReference>
<dbReference type="SUPFAM" id="SSF55729">
    <property type="entry name" value="Acyl-CoA N-acyltransferases (Nat)"/>
    <property type="match status" value="1"/>
</dbReference>
<comment type="caution">
    <text evidence="2">The sequence shown here is derived from an EMBL/GenBank/DDBJ whole genome shotgun (WGS) entry which is preliminary data.</text>
</comment>